<evidence type="ECO:0000313" key="2">
    <source>
        <dbReference type="EMBL" id="SDM95938.1"/>
    </source>
</evidence>
<dbReference type="Gene3D" id="2.30.30.940">
    <property type="match status" value="1"/>
</dbReference>
<dbReference type="InterPro" id="IPR029491">
    <property type="entry name" value="Helicase_HTH"/>
</dbReference>
<dbReference type="InterPro" id="IPR002121">
    <property type="entry name" value="HRDC_dom"/>
</dbReference>
<dbReference type="InterPro" id="IPR044876">
    <property type="entry name" value="HRDC_dom_sf"/>
</dbReference>
<protein>
    <submittedName>
        <fullName evidence="2">Helicase</fullName>
    </submittedName>
</protein>
<dbReference type="SUPFAM" id="SSF52540">
    <property type="entry name" value="P-loop containing nucleoside triphosphate hydrolases"/>
    <property type="match status" value="2"/>
</dbReference>
<dbReference type="SMART" id="SM00341">
    <property type="entry name" value="HRDC"/>
    <property type="match status" value="1"/>
</dbReference>
<dbReference type="EMBL" id="FNGS01000011">
    <property type="protein sequence ID" value="SDM95938.1"/>
    <property type="molecule type" value="Genomic_DNA"/>
</dbReference>
<keyword evidence="2" id="KW-0067">ATP-binding</keyword>
<dbReference type="PANTHER" id="PTHR47642">
    <property type="entry name" value="ATP-DEPENDENT DNA HELICASE"/>
    <property type="match status" value="1"/>
</dbReference>
<dbReference type="CDD" id="cd18037">
    <property type="entry name" value="DEXSc_Pif1_like"/>
    <property type="match status" value="1"/>
</dbReference>
<proteinExistence type="predicted"/>
<reference evidence="2 3" key="1">
    <citation type="submission" date="2016-10" db="EMBL/GenBank/DDBJ databases">
        <authorList>
            <person name="de Groot N.N."/>
        </authorList>
    </citation>
    <scope>NUCLEOTIDE SEQUENCE [LARGE SCALE GENOMIC DNA]</scope>
    <source>
        <strain evidence="2 3">DSM 21668</strain>
    </source>
</reference>
<dbReference type="InterPro" id="IPR003593">
    <property type="entry name" value="AAA+_ATPase"/>
</dbReference>
<accession>A0A1G9XGR0</accession>
<evidence type="ECO:0000259" key="1">
    <source>
        <dbReference type="PROSITE" id="PS50967"/>
    </source>
</evidence>
<dbReference type="PROSITE" id="PS50967">
    <property type="entry name" value="HRDC"/>
    <property type="match status" value="1"/>
</dbReference>
<dbReference type="GO" id="GO:0000723">
    <property type="term" value="P:telomere maintenance"/>
    <property type="evidence" value="ECO:0007669"/>
    <property type="project" value="InterPro"/>
</dbReference>
<dbReference type="InterPro" id="IPR027417">
    <property type="entry name" value="P-loop_NTPase"/>
</dbReference>
<keyword evidence="3" id="KW-1185">Reference proteome</keyword>
<dbReference type="SMART" id="SM00382">
    <property type="entry name" value="AAA"/>
    <property type="match status" value="1"/>
</dbReference>
<dbReference type="GO" id="GO:0006281">
    <property type="term" value="P:DNA repair"/>
    <property type="evidence" value="ECO:0007669"/>
    <property type="project" value="InterPro"/>
</dbReference>
<dbReference type="FunFam" id="3.40.50.300:FF:001498">
    <property type="entry name" value="ATP-dependent DNA helicase"/>
    <property type="match status" value="1"/>
</dbReference>
<dbReference type="OrthoDB" id="9763659at2"/>
<dbReference type="PANTHER" id="PTHR47642:SF5">
    <property type="entry name" value="ATP-DEPENDENT DNA HELICASE"/>
    <property type="match status" value="1"/>
</dbReference>
<keyword evidence="2" id="KW-0547">Nucleotide-binding</keyword>
<dbReference type="Proteomes" id="UP000198901">
    <property type="component" value="Unassembled WGS sequence"/>
</dbReference>
<dbReference type="Pfam" id="PF14493">
    <property type="entry name" value="HTH_40"/>
    <property type="match status" value="1"/>
</dbReference>
<dbReference type="GO" id="GO:0000166">
    <property type="term" value="F:nucleotide binding"/>
    <property type="evidence" value="ECO:0007669"/>
    <property type="project" value="InterPro"/>
</dbReference>
<organism evidence="2 3">
    <name type="scientific">Siphonobacter aquaeclarae</name>
    <dbReference type="NCBI Taxonomy" id="563176"/>
    <lineage>
        <taxon>Bacteria</taxon>
        <taxon>Pseudomonadati</taxon>
        <taxon>Bacteroidota</taxon>
        <taxon>Cytophagia</taxon>
        <taxon>Cytophagales</taxon>
        <taxon>Cytophagaceae</taxon>
        <taxon>Siphonobacter</taxon>
    </lineage>
</organism>
<dbReference type="Gene3D" id="1.10.150.80">
    <property type="entry name" value="HRDC domain"/>
    <property type="match status" value="1"/>
</dbReference>
<dbReference type="RefSeq" id="WP_093208228.1">
    <property type="nucleotide sequence ID" value="NZ_FNGS01000011.1"/>
</dbReference>
<dbReference type="Pfam" id="PF05970">
    <property type="entry name" value="PIF1"/>
    <property type="match status" value="1"/>
</dbReference>
<dbReference type="Pfam" id="PF00570">
    <property type="entry name" value="HRDC"/>
    <property type="match status" value="1"/>
</dbReference>
<dbReference type="GO" id="GO:0003676">
    <property type="term" value="F:nucleic acid binding"/>
    <property type="evidence" value="ECO:0007669"/>
    <property type="project" value="InterPro"/>
</dbReference>
<dbReference type="AlphaFoldDB" id="A0A1G9XGR0"/>
<keyword evidence="2" id="KW-0378">Hydrolase</keyword>
<dbReference type="Gene3D" id="3.40.50.300">
    <property type="entry name" value="P-loop containing nucleotide triphosphate hydrolases"/>
    <property type="match status" value="2"/>
</dbReference>
<dbReference type="STRING" id="563176.SAMN04488090_4612"/>
<dbReference type="InterPro" id="IPR010997">
    <property type="entry name" value="HRDC-like_sf"/>
</dbReference>
<sequence>MELNTPLQLAADFIRFTDKSVFLTGKAGTGKTTFLHTLRKTLPKRMVVVAPTGVAAINAGGVTIHSFFQLPFGPYLPGSTAVQVNRFNKEKISLLKSLDLLVIDEISMVRADTLDGIDEVLRRYRDRDKPFGGVQLLMIGDLHQLSPVVKEDEWALLRDRYDSMFFFGSRALQETNPVRIELTHIYRQSDTFFIDLLNKIRENQLDEASLAALNTRYQPDFRPDESEGYITLTAHNASAQEINQSHLSRLDGRSYSFAAAIDGDFPAYSYPTELNLELKVGAQVMFVKNDSSRDKLFYNGKIGRITRIEAETIYVRGNGDYVDTEVVQAVWENMKYQLNPETKEVEEQVAGSFTQYPLKLAWAITIHKSQGLTFEKAIIDANASFAHGQVYVALSRCKSFEGMVLRSPIATRSVRTDEIVSAYNRDMSANPPGERLLTDSKKLFQQRLIRELFDFSEIRRLTFQLSRALEAHQGAVPPELLETVRAVRDPADQDIYSVASRFEAQLNQLFFDETLPEEDLRIQDRVQKGSAYFRDKMTLFADFQAMDIETDNQAVKKSAVLWLDHLQRALTLKMATLQAGAEGFHPETYLRSRADADIEFKGRKNAKTAKAPAKGSPQQRMFQALRKWRDETAAENNVPVYIVLPQKVLLELAERKPQSLAELEGIKGIGKTKIRQLGQQIVDIVNAVLNQAEEAPSEKKENTKKITLDLFQEGKTIGEIAAQRGLTAQTIANHLVHYVETGDIDVIRLVSAEKVTGIETYLRENRGLTLGALKEGLGDEVSYLEIKAVLAHLTHLDS</sequence>
<evidence type="ECO:0000313" key="3">
    <source>
        <dbReference type="Proteomes" id="UP000198901"/>
    </source>
</evidence>
<name>A0A1G9XGR0_9BACT</name>
<dbReference type="InterPro" id="IPR051055">
    <property type="entry name" value="PIF1_helicase"/>
</dbReference>
<gene>
    <name evidence="2" type="ORF">SAMN04488090_4612</name>
</gene>
<dbReference type="SUPFAM" id="SSF47819">
    <property type="entry name" value="HRDC-like"/>
    <property type="match status" value="1"/>
</dbReference>
<dbReference type="InterPro" id="IPR010285">
    <property type="entry name" value="DNA_helicase_pif1-like_DEAD"/>
</dbReference>
<feature type="domain" description="HRDC" evidence="1">
    <location>
        <begin position="615"/>
        <end position="695"/>
    </location>
</feature>
<dbReference type="GO" id="GO:0003678">
    <property type="term" value="F:DNA helicase activity"/>
    <property type="evidence" value="ECO:0007669"/>
    <property type="project" value="InterPro"/>
</dbReference>
<keyword evidence="2" id="KW-0347">Helicase</keyword>
<dbReference type="CDD" id="cd18809">
    <property type="entry name" value="SF1_C_RecD"/>
    <property type="match status" value="1"/>
</dbReference>